<dbReference type="EMBL" id="VAUV01000004">
    <property type="protein sequence ID" value="TLD71748.1"/>
    <property type="molecule type" value="Genomic_DNA"/>
</dbReference>
<accession>A0A5R8KHF5</accession>
<dbReference type="PANTHER" id="PTHR12835">
    <property type="entry name" value="BIOTIN PROTEIN LIGASE"/>
    <property type="match status" value="1"/>
</dbReference>
<dbReference type="PANTHER" id="PTHR12835:SF5">
    <property type="entry name" value="BIOTIN--PROTEIN LIGASE"/>
    <property type="match status" value="1"/>
</dbReference>
<comment type="caution">
    <text evidence="3">The sequence shown here is derived from an EMBL/GenBank/DDBJ whole genome shotgun (WGS) entry which is preliminary data.</text>
</comment>
<dbReference type="Pfam" id="PF03099">
    <property type="entry name" value="BPL_LplA_LipB"/>
    <property type="match status" value="1"/>
</dbReference>
<dbReference type="OrthoDB" id="9807064at2"/>
<evidence type="ECO:0000256" key="1">
    <source>
        <dbReference type="ARBA" id="ARBA00022598"/>
    </source>
</evidence>
<dbReference type="GO" id="GO:0005737">
    <property type="term" value="C:cytoplasm"/>
    <property type="evidence" value="ECO:0007669"/>
    <property type="project" value="TreeGrafter"/>
</dbReference>
<organism evidence="3 4">
    <name type="scientific">Phragmitibacter flavus</name>
    <dbReference type="NCBI Taxonomy" id="2576071"/>
    <lineage>
        <taxon>Bacteria</taxon>
        <taxon>Pseudomonadati</taxon>
        <taxon>Verrucomicrobiota</taxon>
        <taxon>Verrucomicrobiia</taxon>
        <taxon>Verrucomicrobiales</taxon>
        <taxon>Verrucomicrobiaceae</taxon>
        <taxon>Phragmitibacter</taxon>
    </lineage>
</organism>
<sequence>MFARSMTPDPLSQRRIATALAGQPIGHDVQVFDELASTSDHVKDLGLAGFPHGLVVFAEQQTQGRGRRDNRWQSEPYEDLMLSILLRPTIPLEFWPRLTGIAALALCRTIESTTPLKPLIKWPNDVFVDGKKVAGILAETFTSNQGPFMVLGIGLNINRSSFPEELTPIATSLRLSLGPSQPQPRERIAITLLKQLNQLTPFWQDSHEVIIQGIRERSLLIGRAIRAKLDDHEISGQAIALNDEGHLIVAPASGPTFTLTSAEQVRWS</sequence>
<dbReference type="SUPFAM" id="SSF55681">
    <property type="entry name" value="Class II aaRS and biotin synthetases"/>
    <property type="match status" value="1"/>
</dbReference>
<name>A0A5R8KHF5_9BACT</name>
<evidence type="ECO:0000313" key="3">
    <source>
        <dbReference type="EMBL" id="TLD71748.1"/>
    </source>
</evidence>
<dbReference type="InterPro" id="IPR004143">
    <property type="entry name" value="BPL_LPL_catalytic"/>
</dbReference>
<dbReference type="AlphaFoldDB" id="A0A5R8KHF5"/>
<keyword evidence="1 3" id="KW-0436">Ligase</keyword>
<evidence type="ECO:0000259" key="2">
    <source>
        <dbReference type="PROSITE" id="PS51733"/>
    </source>
</evidence>
<gene>
    <name evidence="3" type="ORF">FEM03_06305</name>
</gene>
<feature type="domain" description="BPL/LPL catalytic" evidence="2">
    <location>
        <begin position="24"/>
        <end position="200"/>
    </location>
</feature>
<dbReference type="PROSITE" id="PS51733">
    <property type="entry name" value="BPL_LPL_CATALYTIC"/>
    <property type="match status" value="1"/>
</dbReference>
<dbReference type="Proteomes" id="UP000306196">
    <property type="component" value="Unassembled WGS sequence"/>
</dbReference>
<dbReference type="GO" id="GO:0004077">
    <property type="term" value="F:biotin--[biotin carboxyl-carrier protein] ligase activity"/>
    <property type="evidence" value="ECO:0007669"/>
    <property type="project" value="UniProtKB-EC"/>
</dbReference>
<dbReference type="InterPro" id="IPR045864">
    <property type="entry name" value="aa-tRNA-synth_II/BPL/LPL"/>
</dbReference>
<protein>
    <submittedName>
        <fullName evidence="3">Biotin--[acetyl-CoA-carboxylase] ligase</fullName>
        <ecNumber evidence="3">6.3.4.15</ecNumber>
    </submittedName>
</protein>
<dbReference type="EC" id="6.3.4.15" evidence="3"/>
<evidence type="ECO:0000313" key="4">
    <source>
        <dbReference type="Proteomes" id="UP000306196"/>
    </source>
</evidence>
<dbReference type="Gene3D" id="3.30.930.10">
    <property type="entry name" value="Bira Bifunctional Protein, Domain 2"/>
    <property type="match status" value="1"/>
</dbReference>
<dbReference type="CDD" id="cd16442">
    <property type="entry name" value="BPL"/>
    <property type="match status" value="1"/>
</dbReference>
<reference evidence="3 4" key="1">
    <citation type="submission" date="2019-05" db="EMBL/GenBank/DDBJ databases">
        <title>Verrucobacter flavum gen. nov., sp. nov. a new member of the family Verrucomicrobiaceae.</title>
        <authorList>
            <person name="Szuroczki S."/>
            <person name="Abbaszade G."/>
            <person name="Szabo A."/>
            <person name="Felfoldi T."/>
            <person name="Schumann P."/>
            <person name="Boka K."/>
            <person name="Keki Z."/>
            <person name="Toumi M."/>
            <person name="Toth E."/>
        </authorList>
    </citation>
    <scope>NUCLEOTIDE SEQUENCE [LARGE SCALE GENOMIC DNA]</scope>
    <source>
        <strain evidence="3 4">MG-N-17</strain>
    </source>
</reference>
<proteinExistence type="predicted"/>
<keyword evidence="4" id="KW-1185">Reference proteome</keyword>
<dbReference type="NCBIfam" id="TIGR00121">
    <property type="entry name" value="birA_ligase"/>
    <property type="match status" value="1"/>
</dbReference>
<dbReference type="InterPro" id="IPR004408">
    <property type="entry name" value="Biotin_CoA_COase_ligase"/>
</dbReference>